<proteinExistence type="inferred from homology"/>
<evidence type="ECO:0000259" key="20">
    <source>
        <dbReference type="Pfam" id="PF01569"/>
    </source>
</evidence>
<reference evidence="21 22" key="1">
    <citation type="submission" date="2019-04" db="EMBL/GenBank/DDBJ databases">
        <title>Geobacter ruber sp. nov., ferric-reducing bacteria isolated from paddy soil.</title>
        <authorList>
            <person name="Xu Z."/>
            <person name="Masuda Y."/>
            <person name="Itoh H."/>
            <person name="Senoo K."/>
        </authorList>
    </citation>
    <scope>NUCLEOTIDE SEQUENCE [LARGE SCALE GENOMIC DNA]</scope>
    <source>
        <strain evidence="21 22">Red88</strain>
    </source>
</reference>
<dbReference type="PANTHER" id="PTHR34299">
    <property type="entry name" value="DIACYLGLYCEROL KINASE"/>
    <property type="match status" value="1"/>
</dbReference>
<evidence type="ECO:0000256" key="10">
    <source>
        <dbReference type="ARBA" id="ARBA00022989"/>
    </source>
</evidence>
<evidence type="ECO:0000256" key="1">
    <source>
        <dbReference type="ARBA" id="ARBA00004651"/>
    </source>
</evidence>
<dbReference type="GO" id="GO:0005524">
    <property type="term" value="F:ATP binding"/>
    <property type="evidence" value="ECO:0007669"/>
    <property type="project" value="UniProtKB-KW"/>
</dbReference>
<keyword evidence="14" id="KW-1208">Phospholipid metabolism</keyword>
<evidence type="ECO:0000256" key="9">
    <source>
        <dbReference type="ARBA" id="ARBA00022840"/>
    </source>
</evidence>
<keyword evidence="18" id="KW-0479">Metal-binding</keyword>
<dbReference type="InterPro" id="IPR000326">
    <property type="entry name" value="PAP2/HPO"/>
</dbReference>
<dbReference type="SUPFAM" id="SSF48317">
    <property type="entry name" value="Acid phosphatase/Vanadium-dependent haloperoxidase"/>
    <property type="match status" value="1"/>
</dbReference>
<feature type="transmembrane region" description="Helical" evidence="19">
    <location>
        <begin position="225"/>
        <end position="244"/>
    </location>
</feature>
<feature type="domain" description="Phosphatidic acid phosphatase type 2/haloperoxidase" evidence="20">
    <location>
        <begin position="173"/>
        <end position="245"/>
    </location>
</feature>
<sequence length="249" mass="26123">MIQSSEEGRVPEPVKPDRFIDSVNCAIAGIIHATRTEKHMRNHFISAGVVLLVALFLRVNPLEFALLALSILFVLFAELINTAVEAVVDLVSPGYNHLAKIAKDTAAGAVLVAACGAAIMGYLILAKYILPLYGEVLAMFGAPSDIGTMVSILIVTIVVIMLKGLLGKGSPLHGGAPSGHAAIAFSIATAASLNSRDPLTSLLSVALALMVSHSRLFMRIHTMGEVVAGSCLGAGLTFIVLYVFKFLGS</sequence>
<dbReference type="GO" id="GO:0016301">
    <property type="term" value="F:kinase activity"/>
    <property type="evidence" value="ECO:0007669"/>
    <property type="project" value="UniProtKB-KW"/>
</dbReference>
<feature type="binding site" evidence="17">
    <location>
        <position position="18"/>
    </location>
    <ligand>
        <name>ATP</name>
        <dbReference type="ChEBI" id="CHEBI:30616"/>
    </ligand>
</feature>
<evidence type="ECO:0000256" key="15">
    <source>
        <dbReference type="PIRSR" id="PIRSR600829-1"/>
    </source>
</evidence>
<feature type="transmembrane region" description="Helical" evidence="19">
    <location>
        <begin position="136"/>
        <end position="162"/>
    </location>
</feature>
<comment type="subcellular location">
    <subcellularLocation>
        <location evidence="1">Cell membrane</location>
        <topology evidence="1">Multi-pass membrane protein</topology>
    </subcellularLocation>
</comment>
<keyword evidence="9 17" id="KW-0067">ATP-binding</keyword>
<feature type="binding site" evidence="17">
    <location>
        <begin position="103"/>
        <end position="104"/>
    </location>
    <ligand>
        <name>ATP</name>
        <dbReference type="ChEBI" id="CHEBI:30616"/>
    </ligand>
</feature>
<keyword evidence="4" id="KW-0444">Lipid biosynthesis</keyword>
<evidence type="ECO:0000256" key="14">
    <source>
        <dbReference type="ARBA" id="ARBA00023264"/>
    </source>
</evidence>
<dbReference type="GO" id="GO:0008654">
    <property type="term" value="P:phospholipid biosynthetic process"/>
    <property type="evidence" value="ECO:0007669"/>
    <property type="project" value="UniProtKB-KW"/>
</dbReference>
<dbReference type="CDD" id="cd03383">
    <property type="entry name" value="PAP2_diacylglycerolkinase"/>
    <property type="match status" value="1"/>
</dbReference>
<feature type="binding site" evidence="16">
    <location>
        <position position="18"/>
    </location>
    <ligand>
        <name>substrate</name>
    </ligand>
</feature>
<evidence type="ECO:0000256" key="4">
    <source>
        <dbReference type="ARBA" id="ARBA00022516"/>
    </source>
</evidence>
<evidence type="ECO:0000256" key="3">
    <source>
        <dbReference type="ARBA" id="ARBA00022475"/>
    </source>
</evidence>
<comment type="caution">
    <text evidence="21">The sequence shown here is derived from an EMBL/GenBank/DDBJ whole genome shotgun (WGS) entry which is preliminary data.</text>
</comment>
<dbReference type="EMBL" id="SRSD01000009">
    <property type="protein sequence ID" value="KAA0888988.1"/>
    <property type="molecule type" value="Genomic_DNA"/>
</dbReference>
<evidence type="ECO:0000256" key="18">
    <source>
        <dbReference type="PIRSR" id="PIRSR600829-4"/>
    </source>
</evidence>
<evidence type="ECO:0000256" key="19">
    <source>
        <dbReference type="SAM" id="Phobius"/>
    </source>
</evidence>
<organism evidence="21 22">
    <name type="scientific">Oryzomonas rubra</name>
    <dbReference type="NCBI Taxonomy" id="2509454"/>
    <lineage>
        <taxon>Bacteria</taxon>
        <taxon>Pseudomonadati</taxon>
        <taxon>Thermodesulfobacteriota</taxon>
        <taxon>Desulfuromonadia</taxon>
        <taxon>Geobacterales</taxon>
        <taxon>Geobacteraceae</taxon>
        <taxon>Oryzomonas</taxon>
    </lineage>
</organism>
<evidence type="ECO:0000256" key="5">
    <source>
        <dbReference type="ARBA" id="ARBA00022679"/>
    </source>
</evidence>
<keyword evidence="6 19" id="KW-0812">Transmembrane</keyword>
<evidence type="ECO:0000256" key="8">
    <source>
        <dbReference type="ARBA" id="ARBA00022777"/>
    </source>
</evidence>
<dbReference type="CDD" id="cd14266">
    <property type="entry name" value="UDPK_IM_PAP2_like"/>
    <property type="match status" value="1"/>
</dbReference>
<keyword evidence="5" id="KW-0808">Transferase</keyword>
<feature type="binding site" evidence="16">
    <location>
        <position position="78"/>
    </location>
    <ligand>
        <name>substrate</name>
    </ligand>
</feature>
<evidence type="ECO:0000256" key="6">
    <source>
        <dbReference type="ARBA" id="ARBA00022692"/>
    </source>
</evidence>
<accession>A0A5A9X967</accession>
<feature type="binding site" evidence="17">
    <location>
        <position position="85"/>
    </location>
    <ligand>
        <name>ATP</name>
        <dbReference type="ChEBI" id="CHEBI:30616"/>
    </ligand>
</feature>
<keyword evidence="3" id="KW-1003">Cell membrane</keyword>
<feature type="binding site" evidence="18">
    <location>
        <position position="85"/>
    </location>
    <ligand>
        <name>a divalent metal cation</name>
        <dbReference type="ChEBI" id="CHEBI:60240"/>
    </ligand>
</feature>
<keyword evidence="13" id="KW-0594">Phospholipid biosynthesis</keyword>
<dbReference type="Pfam" id="PF01569">
    <property type="entry name" value="PAP2"/>
    <property type="match status" value="1"/>
</dbReference>
<evidence type="ECO:0000256" key="11">
    <source>
        <dbReference type="ARBA" id="ARBA00023098"/>
    </source>
</evidence>
<dbReference type="Gene3D" id="1.20.144.10">
    <property type="entry name" value="Phosphatidic acid phosphatase type 2/haloperoxidase"/>
    <property type="match status" value="1"/>
</dbReference>
<evidence type="ECO:0000313" key="21">
    <source>
        <dbReference type="EMBL" id="KAA0888988.1"/>
    </source>
</evidence>
<dbReference type="Gene3D" id="1.10.287.3610">
    <property type="match status" value="1"/>
</dbReference>
<name>A0A5A9X967_9BACT</name>
<feature type="transmembrane region" description="Helical" evidence="19">
    <location>
        <begin position="109"/>
        <end position="130"/>
    </location>
</feature>
<dbReference type="PROSITE" id="PS01069">
    <property type="entry name" value="DAGK_PROKAR"/>
    <property type="match status" value="1"/>
</dbReference>
<dbReference type="PANTHER" id="PTHR34299:SF1">
    <property type="entry name" value="DIACYLGLYCEROL KINASE"/>
    <property type="match status" value="1"/>
</dbReference>
<evidence type="ECO:0000256" key="7">
    <source>
        <dbReference type="ARBA" id="ARBA00022741"/>
    </source>
</evidence>
<feature type="transmembrane region" description="Helical" evidence="19">
    <location>
        <begin position="65"/>
        <end position="88"/>
    </location>
</feature>
<protein>
    <submittedName>
        <fullName evidence="21">Phosphatase PAP2 family protein</fullName>
    </submittedName>
</protein>
<keyword evidence="7 17" id="KW-0547">Nucleotide-binding</keyword>
<dbReference type="InterPro" id="IPR000829">
    <property type="entry name" value="DAGK"/>
</dbReference>
<keyword evidence="10 19" id="KW-1133">Transmembrane helix</keyword>
<dbReference type="InterPro" id="IPR036945">
    <property type="entry name" value="DAGK_sf"/>
</dbReference>
<evidence type="ECO:0000256" key="2">
    <source>
        <dbReference type="ARBA" id="ARBA00005967"/>
    </source>
</evidence>
<dbReference type="GO" id="GO:0005886">
    <property type="term" value="C:plasma membrane"/>
    <property type="evidence" value="ECO:0007669"/>
    <property type="project" value="UniProtKB-SubCell"/>
</dbReference>
<keyword evidence="8" id="KW-0418">Kinase</keyword>
<dbReference type="Proteomes" id="UP000324298">
    <property type="component" value="Unassembled WGS sequence"/>
</dbReference>
<evidence type="ECO:0000313" key="22">
    <source>
        <dbReference type="Proteomes" id="UP000324298"/>
    </source>
</evidence>
<keyword evidence="12 19" id="KW-0472">Membrane</keyword>
<dbReference type="Pfam" id="PF01219">
    <property type="entry name" value="DAGK_prokar"/>
    <property type="match status" value="1"/>
</dbReference>
<feature type="transmembrane region" description="Helical" evidence="19">
    <location>
        <begin position="42"/>
        <end position="59"/>
    </location>
</feature>
<evidence type="ECO:0000256" key="17">
    <source>
        <dbReference type="PIRSR" id="PIRSR600829-3"/>
    </source>
</evidence>
<keyword evidence="22" id="KW-1185">Reference proteome</keyword>
<evidence type="ECO:0000256" key="12">
    <source>
        <dbReference type="ARBA" id="ARBA00023136"/>
    </source>
</evidence>
<dbReference type="InterPro" id="IPR036938">
    <property type="entry name" value="PAP2/HPO_sf"/>
</dbReference>
<comment type="similarity">
    <text evidence="2">Belongs to the bacterial diacylglycerol kinase family.</text>
</comment>
<dbReference type="OrthoDB" id="5460798at2"/>
<feature type="active site" description="Proton acceptor" evidence="15">
    <location>
        <position position="78"/>
    </location>
</feature>
<gene>
    <name evidence="21" type="ORF">ET418_14125</name>
</gene>
<evidence type="ECO:0000256" key="16">
    <source>
        <dbReference type="PIRSR" id="PIRSR600829-2"/>
    </source>
</evidence>
<evidence type="ECO:0000256" key="13">
    <source>
        <dbReference type="ARBA" id="ARBA00023209"/>
    </source>
</evidence>
<comment type="cofactor">
    <cofactor evidence="18">
        <name>Mg(2+)</name>
        <dbReference type="ChEBI" id="CHEBI:18420"/>
    </cofactor>
    <text evidence="18">Mn(2+), Zn(2+), Cd(2+) and Co(2+) support activity to lesser extents.</text>
</comment>
<dbReference type="AlphaFoldDB" id="A0A5A9X967"/>
<keyword evidence="18" id="KW-0460">Magnesium</keyword>
<dbReference type="GO" id="GO:0046872">
    <property type="term" value="F:metal ion binding"/>
    <property type="evidence" value="ECO:0007669"/>
    <property type="project" value="UniProtKB-KW"/>
</dbReference>
<feature type="binding site" evidence="18">
    <location>
        <position position="37"/>
    </location>
    <ligand>
        <name>a divalent metal cation</name>
        <dbReference type="ChEBI" id="CHEBI:60240"/>
    </ligand>
</feature>
<feature type="binding site" evidence="17">
    <location>
        <position position="37"/>
    </location>
    <ligand>
        <name>ATP</name>
        <dbReference type="ChEBI" id="CHEBI:30616"/>
    </ligand>
</feature>
<keyword evidence="11" id="KW-0443">Lipid metabolism</keyword>